<dbReference type="PANTHER" id="PTHR36220:SF1">
    <property type="entry name" value="GAMMA TUBULIN COMPLEX COMPONENT C-TERMINAL DOMAIN-CONTAINING PROTEIN"/>
    <property type="match status" value="1"/>
</dbReference>
<gene>
    <name evidence="2" type="ORF">H5P28_14575</name>
</gene>
<evidence type="ECO:0000313" key="2">
    <source>
        <dbReference type="EMBL" id="MBC2595489.1"/>
    </source>
</evidence>
<comment type="caution">
    <text evidence="2">The sequence shown here is derived from an EMBL/GenBank/DDBJ whole genome shotgun (WGS) entry which is preliminary data.</text>
</comment>
<dbReference type="RefSeq" id="WP_185676442.1">
    <property type="nucleotide sequence ID" value="NZ_JACHVB010000042.1"/>
</dbReference>
<proteinExistence type="predicted"/>
<feature type="chain" id="PRO_5032608969" evidence="1">
    <location>
        <begin position="21"/>
        <end position="966"/>
    </location>
</feature>
<keyword evidence="1" id="KW-0732">Signal</keyword>
<dbReference type="InterPro" id="IPR028994">
    <property type="entry name" value="Integrin_alpha_N"/>
</dbReference>
<dbReference type="PANTHER" id="PTHR36220">
    <property type="entry name" value="UNNAMED PRODUCT"/>
    <property type="match status" value="1"/>
</dbReference>
<keyword evidence="3" id="KW-1185">Reference proteome</keyword>
<sequence length="966" mass="105995">MKRLLSLLLLLLAYALSSYAASDPWSINIDFGTSRQTPQPAYAAAAPLSGYWNRYSSLRAGESVESLADNSGAVTADTVNVSFSFSKAVSDVNPGAQPFSKEDQPLLGDYLCTGTSTMTLAVAGLPEGTYTFYVYMVGRQDYPKASEVAIATSNSAPQPKSISGVWSEQYVEGESYARIKVEVSHADTVQIFLNVRNDDAFISGLQIVAGEATPAALSHYLGDDNALEWSLDNSFDWSYHDDQWQFPDGRSMAIPTLSPESSTTLTATVSESGHLEFWWSLEHPQALDAPSTPEAPATTMALLVNGEEYLSFDPNTLYEPGRFQLFVEAGSTISWQIVNELSESIELGFELGSVSLEQTDINEAPIINTSPFRAPPMSATVGEYFYTYVTVSDPDGDTCVLRAEGMPAYFSFTCDADGQGDLRASSPYYKDRGVHEIQISANDGVLSSSETVPLAIESPYAPGVIRQPEKELDLIPVLAGTDFTSENHFFSETGNLIVIPYAPGDSIRELSIYEYRVLEDSSLELVTSFTEDNLPAGCQFGGRGYCDGDRLFLGVGHNDRNSPQGLPFMAVYERQEDGSWALVQTLISSEGYYYLGSGNIPIAIHDNWLAVIYRHYVTEMSAWRDALELYAYGDGEGWTLQQSITSVGGFDNLGSTLAFYGNKLAVGAPMQENGDGTAINDGAVYIYELSDEGVWNLDGGLLPPDPYTSYPTSAFGKYVAYSDGQLIVSNPYWNAHGRMYIYDIPPVGLPVLRQQLYGGGQPLIAQDGWMFTTYRYSTLANRYAGSVSAYRHDSDGDWTLASILLREDAEPQSYYGSDGLAYFGGTLYVTTDNDVSVFTFNAFEDWYMQKYGYLPTDHDAALWADADNNGQADILDYENGKKARLSAPTASSDKGRVSIAGVDYATVAVNPDNNTPGLSWQVQRSFNLEDWDDTGMVLLRKEENEIWGIPWDDNRQFFSASSCNLL</sequence>
<protein>
    <submittedName>
        <fullName evidence="2">Uncharacterized protein</fullName>
    </submittedName>
</protein>
<evidence type="ECO:0000256" key="1">
    <source>
        <dbReference type="SAM" id="SignalP"/>
    </source>
</evidence>
<accession>A0A842HGQ4</accession>
<dbReference type="Gene3D" id="2.130.10.130">
    <property type="entry name" value="Integrin alpha, N-terminal"/>
    <property type="match status" value="1"/>
</dbReference>
<evidence type="ECO:0000313" key="3">
    <source>
        <dbReference type="Proteomes" id="UP000546464"/>
    </source>
</evidence>
<dbReference type="Proteomes" id="UP000546464">
    <property type="component" value="Unassembled WGS sequence"/>
</dbReference>
<dbReference type="AlphaFoldDB" id="A0A842HGQ4"/>
<organism evidence="2 3">
    <name type="scientific">Ruficoccus amylovorans</name>
    <dbReference type="NCBI Taxonomy" id="1804625"/>
    <lineage>
        <taxon>Bacteria</taxon>
        <taxon>Pseudomonadati</taxon>
        <taxon>Verrucomicrobiota</taxon>
        <taxon>Opitutia</taxon>
        <taxon>Puniceicoccales</taxon>
        <taxon>Cerasicoccaceae</taxon>
        <taxon>Ruficoccus</taxon>
    </lineage>
</organism>
<name>A0A842HGQ4_9BACT</name>
<feature type="signal peptide" evidence="1">
    <location>
        <begin position="1"/>
        <end position="20"/>
    </location>
</feature>
<reference evidence="2 3" key="1">
    <citation type="submission" date="2020-07" db="EMBL/GenBank/DDBJ databases">
        <authorList>
            <person name="Feng X."/>
        </authorList>
    </citation>
    <scope>NUCLEOTIDE SEQUENCE [LARGE SCALE GENOMIC DNA]</scope>
    <source>
        <strain evidence="2 3">JCM31066</strain>
    </source>
</reference>
<dbReference type="EMBL" id="JACHVB010000042">
    <property type="protein sequence ID" value="MBC2595489.1"/>
    <property type="molecule type" value="Genomic_DNA"/>
</dbReference>